<organism evidence="2 3">
    <name type="scientific">Tothia fuscella</name>
    <dbReference type="NCBI Taxonomy" id="1048955"/>
    <lineage>
        <taxon>Eukaryota</taxon>
        <taxon>Fungi</taxon>
        <taxon>Dikarya</taxon>
        <taxon>Ascomycota</taxon>
        <taxon>Pezizomycotina</taxon>
        <taxon>Dothideomycetes</taxon>
        <taxon>Pleosporomycetidae</taxon>
        <taxon>Venturiales</taxon>
        <taxon>Cylindrosympodiaceae</taxon>
        <taxon>Tothia</taxon>
    </lineage>
</organism>
<gene>
    <name evidence="2" type="ORF">EJ08DRAFT_699369</name>
</gene>
<dbReference type="Proteomes" id="UP000800235">
    <property type="component" value="Unassembled WGS sequence"/>
</dbReference>
<dbReference type="EMBL" id="MU007057">
    <property type="protein sequence ID" value="KAF2427834.1"/>
    <property type="molecule type" value="Genomic_DNA"/>
</dbReference>
<dbReference type="OrthoDB" id="3940997at2759"/>
<evidence type="ECO:0000256" key="1">
    <source>
        <dbReference type="SAM" id="MobiDB-lite"/>
    </source>
</evidence>
<protein>
    <submittedName>
        <fullName evidence="2">Uncharacterized protein</fullName>
    </submittedName>
</protein>
<dbReference type="AlphaFoldDB" id="A0A9P4NM89"/>
<proteinExistence type="predicted"/>
<sequence length="81" mass="9640">MDEKGFLIGILQKPKRIFTKSTNPNGPKRGAGQDRSREWITYITTEQEKLRKVEKKRDKQRKKEDLALIVAQRKSDRERDR</sequence>
<keyword evidence="3" id="KW-1185">Reference proteome</keyword>
<accession>A0A9P4NM89</accession>
<comment type="caution">
    <text evidence="2">The sequence shown here is derived from an EMBL/GenBank/DDBJ whole genome shotgun (WGS) entry which is preliminary data.</text>
</comment>
<feature type="region of interest" description="Disordered" evidence="1">
    <location>
        <begin position="50"/>
        <end position="81"/>
    </location>
</feature>
<name>A0A9P4NM89_9PEZI</name>
<feature type="region of interest" description="Disordered" evidence="1">
    <location>
        <begin position="17"/>
        <end position="38"/>
    </location>
</feature>
<reference evidence="2" key="1">
    <citation type="journal article" date="2020" name="Stud. Mycol.">
        <title>101 Dothideomycetes genomes: a test case for predicting lifestyles and emergence of pathogens.</title>
        <authorList>
            <person name="Haridas S."/>
            <person name="Albert R."/>
            <person name="Binder M."/>
            <person name="Bloem J."/>
            <person name="Labutti K."/>
            <person name="Salamov A."/>
            <person name="Andreopoulos B."/>
            <person name="Baker S."/>
            <person name="Barry K."/>
            <person name="Bills G."/>
            <person name="Bluhm B."/>
            <person name="Cannon C."/>
            <person name="Castanera R."/>
            <person name="Culley D."/>
            <person name="Daum C."/>
            <person name="Ezra D."/>
            <person name="Gonzalez J."/>
            <person name="Henrissat B."/>
            <person name="Kuo A."/>
            <person name="Liang C."/>
            <person name="Lipzen A."/>
            <person name="Lutzoni F."/>
            <person name="Magnuson J."/>
            <person name="Mondo S."/>
            <person name="Nolan M."/>
            <person name="Ohm R."/>
            <person name="Pangilinan J."/>
            <person name="Park H.-J."/>
            <person name="Ramirez L."/>
            <person name="Alfaro M."/>
            <person name="Sun H."/>
            <person name="Tritt A."/>
            <person name="Yoshinaga Y."/>
            <person name="Zwiers L.-H."/>
            <person name="Turgeon B."/>
            <person name="Goodwin S."/>
            <person name="Spatafora J."/>
            <person name="Crous P."/>
            <person name="Grigoriev I."/>
        </authorList>
    </citation>
    <scope>NUCLEOTIDE SEQUENCE</scope>
    <source>
        <strain evidence="2">CBS 130266</strain>
    </source>
</reference>
<evidence type="ECO:0000313" key="2">
    <source>
        <dbReference type="EMBL" id="KAF2427834.1"/>
    </source>
</evidence>
<evidence type="ECO:0000313" key="3">
    <source>
        <dbReference type="Proteomes" id="UP000800235"/>
    </source>
</evidence>
<feature type="compositionally biased region" description="Basic and acidic residues" evidence="1">
    <location>
        <begin position="50"/>
        <end position="66"/>
    </location>
</feature>